<sequence>MGMTTSSCTSAFLVKNEDFVTFELQLSRNNSHYTYKKPDWPRFMLQFKQKAKAGRYRWNEYFLCEPFGDPHNGFCVKRDLIRMSGCSCEQVQPQVYLVKAVYKVLNVYESQGKLKFVWPSTKGDVVQFFDFPRVWGVGGTVDSEPAMRSAGTLLSRVRAPRPPP</sequence>
<dbReference type="AlphaFoldDB" id="A0AAV4E450"/>
<protein>
    <submittedName>
        <fullName evidence="1">Uncharacterized protein</fullName>
    </submittedName>
</protein>
<dbReference type="EMBL" id="BLXT01008617">
    <property type="protein sequence ID" value="GFO50626.1"/>
    <property type="molecule type" value="Genomic_DNA"/>
</dbReference>
<accession>A0AAV4E450</accession>
<proteinExistence type="predicted"/>
<gene>
    <name evidence="1" type="ORF">PoB_007713100</name>
</gene>
<organism evidence="1 2">
    <name type="scientific">Plakobranchus ocellatus</name>
    <dbReference type="NCBI Taxonomy" id="259542"/>
    <lineage>
        <taxon>Eukaryota</taxon>
        <taxon>Metazoa</taxon>
        <taxon>Spiralia</taxon>
        <taxon>Lophotrochozoa</taxon>
        <taxon>Mollusca</taxon>
        <taxon>Gastropoda</taxon>
        <taxon>Heterobranchia</taxon>
        <taxon>Euthyneura</taxon>
        <taxon>Panpulmonata</taxon>
        <taxon>Sacoglossa</taxon>
        <taxon>Placobranchoidea</taxon>
        <taxon>Plakobranchidae</taxon>
        <taxon>Plakobranchus</taxon>
    </lineage>
</organism>
<dbReference type="Proteomes" id="UP000735302">
    <property type="component" value="Unassembled WGS sequence"/>
</dbReference>
<evidence type="ECO:0000313" key="1">
    <source>
        <dbReference type="EMBL" id="GFO50626.1"/>
    </source>
</evidence>
<name>A0AAV4E450_9GAST</name>
<keyword evidence="2" id="KW-1185">Reference proteome</keyword>
<reference evidence="1 2" key="1">
    <citation type="journal article" date="2021" name="Elife">
        <title>Chloroplast acquisition without the gene transfer in kleptoplastic sea slugs, Plakobranchus ocellatus.</title>
        <authorList>
            <person name="Maeda T."/>
            <person name="Takahashi S."/>
            <person name="Yoshida T."/>
            <person name="Shimamura S."/>
            <person name="Takaki Y."/>
            <person name="Nagai Y."/>
            <person name="Toyoda A."/>
            <person name="Suzuki Y."/>
            <person name="Arimoto A."/>
            <person name="Ishii H."/>
            <person name="Satoh N."/>
            <person name="Nishiyama T."/>
            <person name="Hasebe M."/>
            <person name="Maruyama T."/>
            <person name="Minagawa J."/>
            <person name="Obokata J."/>
            <person name="Shigenobu S."/>
        </authorList>
    </citation>
    <scope>NUCLEOTIDE SEQUENCE [LARGE SCALE GENOMIC DNA]</scope>
</reference>
<evidence type="ECO:0000313" key="2">
    <source>
        <dbReference type="Proteomes" id="UP000735302"/>
    </source>
</evidence>
<comment type="caution">
    <text evidence="1">The sequence shown here is derived from an EMBL/GenBank/DDBJ whole genome shotgun (WGS) entry which is preliminary data.</text>
</comment>